<dbReference type="EMBL" id="NBNE01001406">
    <property type="protein sequence ID" value="OWZ14131.1"/>
    <property type="molecule type" value="Genomic_DNA"/>
</dbReference>
<protein>
    <recommendedName>
        <fullName evidence="3">DDE-1 domain-containing protein</fullName>
    </recommendedName>
</protein>
<accession>A0A225W8R6</accession>
<dbReference type="AlphaFoldDB" id="A0A225W8R6"/>
<evidence type="ECO:0008006" key="3">
    <source>
        <dbReference type="Google" id="ProtNLM"/>
    </source>
</evidence>
<dbReference type="OrthoDB" id="126897at2759"/>
<dbReference type="Proteomes" id="UP000198211">
    <property type="component" value="Unassembled WGS sequence"/>
</dbReference>
<sequence>MESIQRAIEEDGILLSQVRGDKLGSVYNMDHTAIFIDITGKTLIDYSGSITIDVHQGTETNGFRASCLLASLVVQCRKKCESLRFATLASITQSRKSMDWKPTITGWWLLLLDRLKVHTMDSVCAALEDQCTQVEFVSPGITGLCQPMDVATFVSRVSYGKPILFFYNRIKGAAFPHCGRGLGKRAA</sequence>
<dbReference type="STRING" id="4795.A0A225W8R6"/>
<evidence type="ECO:0000313" key="2">
    <source>
        <dbReference type="Proteomes" id="UP000198211"/>
    </source>
</evidence>
<comment type="caution">
    <text evidence="1">The sequence shown here is derived from an EMBL/GenBank/DDBJ whole genome shotgun (WGS) entry which is preliminary data.</text>
</comment>
<proteinExistence type="predicted"/>
<name>A0A225W8R6_9STRA</name>
<keyword evidence="2" id="KW-1185">Reference proteome</keyword>
<evidence type="ECO:0000313" key="1">
    <source>
        <dbReference type="EMBL" id="OWZ14131.1"/>
    </source>
</evidence>
<gene>
    <name evidence="1" type="ORF">PHMEG_00012429</name>
</gene>
<reference evidence="2" key="1">
    <citation type="submission" date="2017-03" db="EMBL/GenBank/DDBJ databases">
        <title>Phytopthora megakarya and P. palmivora, two closely related causual agents of cacao black pod achieved similar genome size and gene model numbers by different mechanisms.</title>
        <authorList>
            <person name="Ali S."/>
            <person name="Shao J."/>
            <person name="Larry D.J."/>
            <person name="Kronmiller B."/>
            <person name="Shen D."/>
            <person name="Strem M.D."/>
            <person name="Melnick R.L."/>
            <person name="Guiltinan M.J."/>
            <person name="Tyler B.M."/>
            <person name="Meinhardt L.W."/>
            <person name="Bailey B.A."/>
        </authorList>
    </citation>
    <scope>NUCLEOTIDE SEQUENCE [LARGE SCALE GENOMIC DNA]</scope>
    <source>
        <strain evidence="2">zdho120</strain>
    </source>
</reference>
<organism evidence="1 2">
    <name type="scientific">Phytophthora megakarya</name>
    <dbReference type="NCBI Taxonomy" id="4795"/>
    <lineage>
        <taxon>Eukaryota</taxon>
        <taxon>Sar</taxon>
        <taxon>Stramenopiles</taxon>
        <taxon>Oomycota</taxon>
        <taxon>Peronosporomycetes</taxon>
        <taxon>Peronosporales</taxon>
        <taxon>Peronosporaceae</taxon>
        <taxon>Phytophthora</taxon>
    </lineage>
</organism>